<dbReference type="PRINTS" id="PR01097">
    <property type="entry name" value="TRNSRECEPTRP"/>
</dbReference>
<dbReference type="Pfam" id="PF12796">
    <property type="entry name" value="Ank_2"/>
    <property type="match status" value="1"/>
</dbReference>
<evidence type="ECO:0000256" key="6">
    <source>
        <dbReference type="ARBA" id="ARBA00023043"/>
    </source>
</evidence>
<evidence type="ECO:0000256" key="11">
    <source>
        <dbReference type="SAM" id="MobiDB-lite"/>
    </source>
</evidence>
<dbReference type="SUPFAM" id="SSF48403">
    <property type="entry name" value="Ankyrin repeat"/>
    <property type="match status" value="1"/>
</dbReference>
<dbReference type="Gene3D" id="1.25.40.20">
    <property type="entry name" value="Ankyrin repeat-containing domain"/>
    <property type="match status" value="1"/>
</dbReference>
<evidence type="ECO:0000256" key="5">
    <source>
        <dbReference type="ARBA" id="ARBA00022989"/>
    </source>
</evidence>
<dbReference type="FunFam" id="1.25.40.20:FF:000402">
    <property type="entry name" value="Transient receptor potential channel"/>
    <property type="match status" value="1"/>
</dbReference>
<dbReference type="InterPro" id="IPR013555">
    <property type="entry name" value="TRP_dom"/>
</dbReference>
<keyword evidence="2" id="KW-0813">Transport</keyword>
<protein>
    <recommendedName>
        <fullName evidence="13">Transient receptor ion channel domain-containing protein</fullName>
    </recommendedName>
</protein>
<keyword evidence="6 10" id="KW-0040">ANK repeat</keyword>
<evidence type="ECO:0000256" key="7">
    <source>
        <dbReference type="ARBA" id="ARBA00023065"/>
    </source>
</evidence>
<dbReference type="SMART" id="SM01420">
    <property type="entry name" value="TRP_2"/>
    <property type="match status" value="1"/>
</dbReference>
<keyword evidence="15" id="KW-1185">Reference proteome</keyword>
<dbReference type="AlphaFoldDB" id="A0A9P0Q3H0"/>
<dbReference type="InterPro" id="IPR002153">
    <property type="entry name" value="TRPC_channel"/>
</dbReference>
<dbReference type="GO" id="GO:0015279">
    <property type="term" value="F:store-operated calcium channel activity"/>
    <property type="evidence" value="ECO:0007669"/>
    <property type="project" value="TreeGrafter"/>
</dbReference>
<dbReference type="InterPro" id="IPR002110">
    <property type="entry name" value="Ankyrin_rpt"/>
</dbReference>
<feature type="repeat" description="ANK" evidence="10">
    <location>
        <begin position="148"/>
        <end position="180"/>
    </location>
</feature>
<evidence type="ECO:0000259" key="13">
    <source>
        <dbReference type="SMART" id="SM01420"/>
    </source>
</evidence>
<keyword evidence="3 12" id="KW-0812">Transmembrane</keyword>
<feature type="transmembrane region" description="Helical" evidence="12">
    <location>
        <begin position="420"/>
        <end position="440"/>
    </location>
</feature>
<evidence type="ECO:0000256" key="2">
    <source>
        <dbReference type="ARBA" id="ARBA00022448"/>
    </source>
</evidence>
<name>A0A9P0Q3H0_ACAOB</name>
<proteinExistence type="predicted"/>
<dbReference type="InterPro" id="IPR005821">
    <property type="entry name" value="Ion_trans_dom"/>
</dbReference>
<organism evidence="14 15">
    <name type="scientific">Acanthoscelides obtectus</name>
    <name type="common">Bean weevil</name>
    <name type="synonym">Bruchus obtectus</name>
    <dbReference type="NCBI Taxonomy" id="200917"/>
    <lineage>
        <taxon>Eukaryota</taxon>
        <taxon>Metazoa</taxon>
        <taxon>Ecdysozoa</taxon>
        <taxon>Arthropoda</taxon>
        <taxon>Hexapoda</taxon>
        <taxon>Insecta</taxon>
        <taxon>Pterygota</taxon>
        <taxon>Neoptera</taxon>
        <taxon>Endopterygota</taxon>
        <taxon>Coleoptera</taxon>
        <taxon>Polyphaga</taxon>
        <taxon>Cucujiformia</taxon>
        <taxon>Chrysomeloidea</taxon>
        <taxon>Chrysomelidae</taxon>
        <taxon>Bruchinae</taxon>
        <taxon>Bruchini</taxon>
        <taxon>Acanthoscelides</taxon>
    </lineage>
</organism>
<keyword evidence="4" id="KW-0677">Repeat</keyword>
<evidence type="ECO:0000313" key="15">
    <source>
        <dbReference type="Proteomes" id="UP001152888"/>
    </source>
</evidence>
<dbReference type="PROSITE" id="PS50297">
    <property type="entry name" value="ANK_REP_REGION"/>
    <property type="match status" value="1"/>
</dbReference>
<feature type="compositionally biased region" description="Low complexity" evidence="11">
    <location>
        <begin position="1032"/>
        <end position="1046"/>
    </location>
</feature>
<feature type="transmembrane region" description="Helical" evidence="12">
    <location>
        <begin position="553"/>
        <end position="577"/>
    </location>
</feature>
<sequence length="1067" mass="121406">MKNTESYQNLIGSQENLSVSDSPVGDEIIDRPLSTIEKTFLLHADRGDCATVQKIIDEYRSQPEEFDINCVDPLNRSALIAAIENENIELIKLLLKENIEVKDGVLHAIKEEYVEAVELLLNHEEEFHKPGQPYSWERVDRSAATFTADITPLILAAHKNNYEIIKLLLDRGATLPMPHDVRCGCDECVSSSKTDSLRHSQARINAYRALSSPSLISLSSNDPILTAFELSWDLRRLSRMETEFKTEYTAMREQVQNFATSLVEHARTSNELEIMLNYDPEGETWVTGERQTLERLKLAIKYKQKAFIAHPNVQQLLASIWYEGLPGFRRKNMIGQGMQVAKLGIMFPVYCTVYMMSPTSPMGEFMKKPFVKFICHSSSYAFFLMLLGAASQRIEILALEWFGTDWVQDMVKEWKRKERGALFGIAECGVILYVISLIWGELRSLWCDGLEEYISDLWNIVDLITNMFYVLWLTLRMVSFYVCWRDERAGKRTWYPREEWDSFEPMLLSEGAFAAGMIFSLFETSQSLFWASFGLVDLMCFELTGIKGFTRFWALLMFGSYSVINIIVLLNMLIAMMSNSYQIISERSDTEWKFARSRLWVNYFDEGDTLPPPFNIVPTPKFMLKPCRKNIKGTRSFKVKSREKARERYEHVMKLLVRRYVTAEQRKRDDFGITEDDVMEIRQDISSLRFELIDILRKNGMKAPEISFQDVQVTGKKAKVMERRLAKDFHIGIVETLVSELTEKPTDSKSIFGQIAKVIGKRTTLKKNKKDWNALVRKNTVATNPIGSAQEFENQQVKRQSLRRHILSNVKQPNKLDDEKLVEYNPNLSEIPRTARVAYAKFMTKKIEGEYTSGAKERKQSGVSFHESTIDENKQRRSSRDSKKSVKSEKQTEGQSGAGEEIPRTALSPLPEVSTPVGSRSATPEPNQQPLPSPDQPSATETKEVTEKSATPQSAGVEEEKPKEELKTQSSEIDSKPPDNGSDSEKKTSPPVMTVTQTNEDENKGGSGGGSGDGKTDDGRKGADNDEKNKLTPKPTETPSTSQPTPSAAPRPSPRPANRYRKNLDWL</sequence>
<evidence type="ECO:0000256" key="9">
    <source>
        <dbReference type="ARBA" id="ARBA00023303"/>
    </source>
</evidence>
<dbReference type="PANTHER" id="PTHR10117">
    <property type="entry name" value="TRANSIENT RECEPTOR POTENTIAL CHANNEL"/>
    <property type="match status" value="1"/>
</dbReference>
<evidence type="ECO:0000256" key="12">
    <source>
        <dbReference type="SAM" id="Phobius"/>
    </source>
</evidence>
<gene>
    <name evidence="14" type="ORF">ACAOBT_LOCUS29684</name>
</gene>
<feature type="compositionally biased region" description="Basic and acidic residues" evidence="11">
    <location>
        <begin position="1014"/>
        <end position="1030"/>
    </location>
</feature>
<keyword evidence="9" id="KW-0407">Ion channel</keyword>
<keyword evidence="5 12" id="KW-1133">Transmembrane helix</keyword>
<dbReference type="Proteomes" id="UP001152888">
    <property type="component" value="Unassembled WGS sequence"/>
</dbReference>
<feature type="compositionally biased region" description="Polar residues" evidence="11">
    <location>
        <begin position="916"/>
        <end position="926"/>
    </location>
</feature>
<dbReference type="Pfam" id="PF00023">
    <property type="entry name" value="Ank"/>
    <property type="match status" value="1"/>
</dbReference>
<keyword evidence="8 12" id="KW-0472">Membrane</keyword>
<feature type="transmembrane region" description="Helical" evidence="12">
    <location>
        <begin position="340"/>
        <end position="357"/>
    </location>
</feature>
<comment type="caution">
    <text evidence="14">The sequence shown here is derived from an EMBL/GenBank/DDBJ whole genome shotgun (WGS) entry which is preliminary data.</text>
</comment>
<dbReference type="PANTHER" id="PTHR10117:SF51">
    <property type="entry name" value="TRANSIENT RECEPTOR POTENTIAL PROTEIN"/>
    <property type="match status" value="1"/>
</dbReference>
<feature type="region of interest" description="Disordered" evidence="11">
    <location>
        <begin position="853"/>
        <end position="1067"/>
    </location>
</feature>
<comment type="subcellular location">
    <subcellularLocation>
        <location evidence="1">Membrane</location>
        <topology evidence="1">Multi-pass membrane protein</topology>
    </subcellularLocation>
</comment>
<evidence type="ECO:0000256" key="4">
    <source>
        <dbReference type="ARBA" id="ARBA00022737"/>
    </source>
</evidence>
<feature type="domain" description="Transient receptor ion channel" evidence="13">
    <location>
        <begin position="183"/>
        <end position="245"/>
    </location>
</feature>
<evidence type="ECO:0000256" key="8">
    <source>
        <dbReference type="ARBA" id="ARBA00023136"/>
    </source>
</evidence>
<feature type="compositionally biased region" description="Basic and acidic residues" evidence="11">
    <location>
        <begin position="868"/>
        <end position="892"/>
    </location>
</feature>
<dbReference type="CDD" id="cd23650">
    <property type="entry name" value="TRP_CaM_bind1"/>
    <property type="match status" value="1"/>
</dbReference>
<evidence type="ECO:0000256" key="3">
    <source>
        <dbReference type="ARBA" id="ARBA00022692"/>
    </source>
</evidence>
<dbReference type="GO" id="GO:0034703">
    <property type="term" value="C:cation channel complex"/>
    <property type="evidence" value="ECO:0007669"/>
    <property type="project" value="TreeGrafter"/>
</dbReference>
<dbReference type="Pfam" id="PF08344">
    <property type="entry name" value="TRP_2"/>
    <property type="match status" value="1"/>
</dbReference>
<dbReference type="PROSITE" id="PS50088">
    <property type="entry name" value="ANK_REPEAT"/>
    <property type="match status" value="1"/>
</dbReference>
<evidence type="ECO:0000256" key="1">
    <source>
        <dbReference type="ARBA" id="ARBA00004141"/>
    </source>
</evidence>
<dbReference type="EMBL" id="CAKOFQ010007753">
    <property type="protein sequence ID" value="CAH2007466.1"/>
    <property type="molecule type" value="Genomic_DNA"/>
</dbReference>
<accession>A0A9P0Q3H0</accession>
<evidence type="ECO:0000256" key="10">
    <source>
        <dbReference type="PROSITE-ProRule" id="PRU00023"/>
    </source>
</evidence>
<dbReference type="GO" id="GO:0005886">
    <property type="term" value="C:plasma membrane"/>
    <property type="evidence" value="ECO:0007669"/>
    <property type="project" value="TreeGrafter"/>
</dbReference>
<reference evidence="14" key="1">
    <citation type="submission" date="2022-03" db="EMBL/GenBank/DDBJ databases">
        <authorList>
            <person name="Sayadi A."/>
        </authorList>
    </citation>
    <scope>NUCLEOTIDE SEQUENCE</scope>
</reference>
<dbReference type="OrthoDB" id="2373987at2759"/>
<dbReference type="Pfam" id="PF00520">
    <property type="entry name" value="Ion_trans"/>
    <property type="match status" value="1"/>
</dbReference>
<feature type="transmembrane region" description="Helical" evidence="12">
    <location>
        <begin position="460"/>
        <end position="484"/>
    </location>
</feature>
<dbReference type="GO" id="GO:0070679">
    <property type="term" value="F:inositol 1,4,5 trisphosphate binding"/>
    <property type="evidence" value="ECO:0007669"/>
    <property type="project" value="TreeGrafter"/>
</dbReference>
<evidence type="ECO:0000313" key="14">
    <source>
        <dbReference type="EMBL" id="CAH2007466.1"/>
    </source>
</evidence>
<feature type="transmembrane region" description="Helical" evidence="12">
    <location>
        <begin position="369"/>
        <end position="390"/>
    </location>
</feature>
<feature type="compositionally biased region" description="Basic and acidic residues" evidence="11">
    <location>
        <begin position="958"/>
        <end position="988"/>
    </location>
</feature>
<keyword evidence="7" id="KW-0406">Ion transport</keyword>
<dbReference type="SMART" id="SM00248">
    <property type="entry name" value="ANK"/>
    <property type="match status" value="3"/>
</dbReference>
<dbReference type="InterPro" id="IPR036770">
    <property type="entry name" value="Ankyrin_rpt-contain_sf"/>
</dbReference>
<dbReference type="GO" id="GO:0051480">
    <property type="term" value="P:regulation of cytosolic calcium ion concentration"/>
    <property type="evidence" value="ECO:0007669"/>
    <property type="project" value="TreeGrafter"/>
</dbReference>